<dbReference type="EMBL" id="BMMK01000055">
    <property type="protein sequence ID" value="GGM82071.1"/>
    <property type="molecule type" value="Genomic_DNA"/>
</dbReference>
<evidence type="ECO:0000313" key="1">
    <source>
        <dbReference type="EMBL" id="GGM82071.1"/>
    </source>
</evidence>
<keyword evidence="2" id="KW-1185">Reference proteome</keyword>
<dbReference type="InterPro" id="IPR028037">
    <property type="entry name" value="Antitoxin_Rv0909/MT0933"/>
</dbReference>
<dbReference type="AlphaFoldDB" id="A0A8J3FZN2"/>
<evidence type="ECO:0000313" key="2">
    <source>
        <dbReference type="Proteomes" id="UP000637578"/>
    </source>
</evidence>
<comment type="caution">
    <text evidence="1">The sequence shown here is derived from an EMBL/GenBank/DDBJ whole genome shotgun (WGS) entry which is preliminary data.</text>
</comment>
<dbReference type="Proteomes" id="UP000637578">
    <property type="component" value="Unassembled WGS sequence"/>
</dbReference>
<name>A0A8J3FZN2_9PSEU</name>
<accession>A0A8J3FZN2</accession>
<organism evidence="1 2">
    <name type="scientific">Longimycelium tulufanense</name>
    <dbReference type="NCBI Taxonomy" id="907463"/>
    <lineage>
        <taxon>Bacteria</taxon>
        <taxon>Bacillati</taxon>
        <taxon>Actinomycetota</taxon>
        <taxon>Actinomycetes</taxon>
        <taxon>Pseudonocardiales</taxon>
        <taxon>Pseudonocardiaceae</taxon>
        <taxon>Longimycelium</taxon>
    </lineage>
</organism>
<protein>
    <recommendedName>
        <fullName evidence="3">Antitoxin</fullName>
    </recommendedName>
</protein>
<proteinExistence type="predicted"/>
<gene>
    <name evidence="1" type="ORF">GCM10012275_60880</name>
</gene>
<evidence type="ECO:0008006" key="3">
    <source>
        <dbReference type="Google" id="ProtNLM"/>
    </source>
</evidence>
<reference evidence="1" key="1">
    <citation type="journal article" date="2014" name="Int. J. Syst. Evol. Microbiol.">
        <title>Complete genome sequence of Corynebacterium casei LMG S-19264T (=DSM 44701T), isolated from a smear-ripened cheese.</title>
        <authorList>
            <consortium name="US DOE Joint Genome Institute (JGI-PGF)"/>
            <person name="Walter F."/>
            <person name="Albersmeier A."/>
            <person name="Kalinowski J."/>
            <person name="Ruckert C."/>
        </authorList>
    </citation>
    <scope>NUCLEOTIDE SEQUENCE</scope>
    <source>
        <strain evidence="1">CGMCC 4.5737</strain>
    </source>
</reference>
<sequence length="82" mass="8645">MGLLDRARELAGRAREKAGPLAEKVGPLAERAGGMAAKGVDVAAQRIDRATGGKYHDRIENVSHKVEGILHRDGKGGTTNSK</sequence>
<reference evidence="1" key="2">
    <citation type="submission" date="2020-09" db="EMBL/GenBank/DDBJ databases">
        <authorList>
            <person name="Sun Q."/>
            <person name="Zhou Y."/>
        </authorList>
    </citation>
    <scope>NUCLEOTIDE SEQUENCE</scope>
    <source>
        <strain evidence="1">CGMCC 4.5737</strain>
    </source>
</reference>
<dbReference type="Pfam" id="PF14013">
    <property type="entry name" value="MT0933_antitox"/>
    <property type="match status" value="1"/>
</dbReference>